<dbReference type="EnsemblMetazoa" id="CJA09517a.1">
    <property type="protein sequence ID" value="CJA09517a.1"/>
    <property type="gene ID" value="WBGene00128721"/>
</dbReference>
<evidence type="ECO:0000313" key="2">
    <source>
        <dbReference type="EnsemblMetazoa" id="CJA09517a.1"/>
    </source>
</evidence>
<reference evidence="2" key="2">
    <citation type="submission" date="2022-06" db="UniProtKB">
        <authorList>
            <consortium name="EnsemblMetazoa"/>
        </authorList>
    </citation>
    <scope>IDENTIFICATION</scope>
    <source>
        <strain evidence="2">DF5081</strain>
    </source>
</reference>
<dbReference type="InterPro" id="IPR050278">
    <property type="entry name" value="Serine_Prot_S9B/DPPIV"/>
</dbReference>
<dbReference type="Pfam" id="PF00930">
    <property type="entry name" value="DPPIV_N"/>
    <property type="match status" value="1"/>
</dbReference>
<dbReference type="PANTHER" id="PTHR11731">
    <property type="entry name" value="PROTEASE FAMILY S9B,C DIPEPTIDYL-PEPTIDASE IV-RELATED"/>
    <property type="match status" value="1"/>
</dbReference>
<sequence length="637" mass="72078">MRENESYEFPVKTFPELLNHSRSWKNELRSMSTQNFSKLGLLRAETKQLNLFAIAAAPGSSIQTLYTTPVPIECVEKLKPTDRKLEMKMRPAYRAELFNRKYFRQTPPSAEFSLLCERQRSQVVTGITDYEIKPKIGSKMIMLSGDQLFKYNPENELAWKVNIGEPTAEPMEVSSEGGIGNVSIGTKGCSAEHATSASGSTSSISTATKTIGGTTEPAGTFISSAKLAPCDDKYMAYVLNKQVFIEYNDRLVFRTTSNSKHITNGVPSYIVQEELERFEGIWWSETAPRLLYEHVNEECVENAHFGINGEPASAPMKYPKAGKNNAVSTLRMVIFENDTCYDVALKPGVLEKVCPRFEYITRAGFFSDGSTVWVQLMSRDQSECSLVLIPITDFELPRELRDATPPPKGVQLSTDLNMGHWGETSHEETMEKPPRGKLCKTVVVHRARNEYWINVHNAIYPLKIKDDDQPLYEFIYCLEKPNGSCLALLSAELDDNGHCRHTEETLLMAETHSINKTVGIRVDEERELVYYAANESHPTEWNICVAHYRQRVHRQLTENGICFKSERAHMKLALDFDHGFAVWMTSVGSPPQCRFYGLRWTQGEILPKPFYAANVAGSSFVDCKLVCETHKQTHRLI</sequence>
<dbReference type="Gene3D" id="2.140.10.30">
    <property type="entry name" value="Dipeptidylpeptidase IV, N-terminal domain"/>
    <property type="match status" value="1"/>
</dbReference>
<dbReference type="Proteomes" id="UP000005237">
    <property type="component" value="Unassembled WGS sequence"/>
</dbReference>
<name>A0A8R1HTT7_CAEJA</name>
<feature type="domain" description="Dipeptidylpeptidase IV N-terminal" evidence="1">
    <location>
        <begin position="211"/>
        <end position="558"/>
    </location>
</feature>
<dbReference type="AlphaFoldDB" id="A0A8R1HTT7"/>
<dbReference type="SUPFAM" id="SSF82171">
    <property type="entry name" value="DPP6 N-terminal domain-like"/>
    <property type="match status" value="1"/>
</dbReference>
<dbReference type="PANTHER" id="PTHR11731:SF193">
    <property type="entry name" value="DIPEPTIDYL PEPTIDASE 9"/>
    <property type="match status" value="1"/>
</dbReference>
<dbReference type="GO" id="GO:0008239">
    <property type="term" value="F:dipeptidyl-peptidase activity"/>
    <property type="evidence" value="ECO:0007669"/>
    <property type="project" value="TreeGrafter"/>
</dbReference>
<organism evidence="2 3">
    <name type="scientific">Caenorhabditis japonica</name>
    <dbReference type="NCBI Taxonomy" id="281687"/>
    <lineage>
        <taxon>Eukaryota</taxon>
        <taxon>Metazoa</taxon>
        <taxon>Ecdysozoa</taxon>
        <taxon>Nematoda</taxon>
        <taxon>Chromadorea</taxon>
        <taxon>Rhabditida</taxon>
        <taxon>Rhabditina</taxon>
        <taxon>Rhabditomorpha</taxon>
        <taxon>Rhabditoidea</taxon>
        <taxon>Rhabditidae</taxon>
        <taxon>Peloderinae</taxon>
        <taxon>Caenorhabditis</taxon>
    </lineage>
</organism>
<dbReference type="GO" id="GO:0006508">
    <property type="term" value="P:proteolysis"/>
    <property type="evidence" value="ECO:0007669"/>
    <property type="project" value="InterPro"/>
</dbReference>
<accession>A0A8R1HTT7</accession>
<protein>
    <submittedName>
        <fullName evidence="2">DPPIV_N domain-containing protein</fullName>
    </submittedName>
</protein>
<dbReference type="InterPro" id="IPR002469">
    <property type="entry name" value="Peptidase_S9B_N"/>
</dbReference>
<evidence type="ECO:0000259" key="1">
    <source>
        <dbReference type="Pfam" id="PF00930"/>
    </source>
</evidence>
<proteinExistence type="predicted"/>
<reference evidence="3" key="1">
    <citation type="submission" date="2010-08" db="EMBL/GenBank/DDBJ databases">
        <authorList>
            <consortium name="Caenorhabditis japonica Sequencing Consortium"/>
            <person name="Wilson R.K."/>
        </authorList>
    </citation>
    <scope>NUCLEOTIDE SEQUENCE [LARGE SCALE GENOMIC DNA]</scope>
    <source>
        <strain evidence="3">DF5081</strain>
    </source>
</reference>
<evidence type="ECO:0000313" key="3">
    <source>
        <dbReference type="Proteomes" id="UP000005237"/>
    </source>
</evidence>
<keyword evidence="3" id="KW-1185">Reference proteome</keyword>